<gene>
    <name evidence="6" type="ORF">DLK05_15080</name>
</gene>
<name>A0A434AFH5_9BACT</name>
<dbReference type="GO" id="GO:0051539">
    <property type="term" value="F:4 iron, 4 sulfur cluster binding"/>
    <property type="evidence" value="ECO:0007669"/>
    <property type="project" value="UniProtKB-KW"/>
</dbReference>
<evidence type="ECO:0000313" key="6">
    <source>
        <dbReference type="EMBL" id="RUT73120.1"/>
    </source>
</evidence>
<dbReference type="InterPro" id="IPR050572">
    <property type="entry name" value="Fe-S_Ferredoxin"/>
</dbReference>
<keyword evidence="4" id="KW-0411">Iron-sulfur</keyword>
<feature type="domain" description="4Fe-4S ferredoxin-type" evidence="5">
    <location>
        <begin position="43"/>
        <end position="73"/>
    </location>
</feature>
<dbReference type="PANTHER" id="PTHR43687:SF2">
    <property type="entry name" value="FERREDOXIN 3"/>
    <property type="match status" value="1"/>
</dbReference>
<dbReference type="Gene3D" id="3.30.70.20">
    <property type="match status" value="1"/>
</dbReference>
<evidence type="ECO:0000256" key="1">
    <source>
        <dbReference type="ARBA" id="ARBA00022485"/>
    </source>
</evidence>
<sequence>MAWLTDYPREKINWFPTIDLSKCFKCGMCMNCGKQVYTWTKEGPVVSKPLACVVGCTTCANLCKGEAISFPDKNELRASYKKEHLWAKVTKQMKAEGKLNPTNP</sequence>
<dbReference type="AlphaFoldDB" id="A0A434AFH5"/>
<proteinExistence type="predicted"/>
<keyword evidence="1" id="KW-0004">4Fe-4S</keyword>
<dbReference type="OrthoDB" id="9813230at2"/>
<protein>
    <submittedName>
        <fullName evidence="6">Ferredoxin family protein</fullName>
    </submittedName>
</protein>
<keyword evidence="7" id="KW-1185">Reference proteome</keyword>
<evidence type="ECO:0000256" key="2">
    <source>
        <dbReference type="ARBA" id="ARBA00022723"/>
    </source>
</evidence>
<dbReference type="GO" id="GO:0046872">
    <property type="term" value="F:metal ion binding"/>
    <property type="evidence" value="ECO:0007669"/>
    <property type="project" value="UniProtKB-KW"/>
</dbReference>
<dbReference type="SUPFAM" id="SSF54862">
    <property type="entry name" value="4Fe-4S ferredoxins"/>
    <property type="match status" value="1"/>
</dbReference>
<evidence type="ECO:0000259" key="5">
    <source>
        <dbReference type="PROSITE" id="PS51379"/>
    </source>
</evidence>
<evidence type="ECO:0000256" key="3">
    <source>
        <dbReference type="ARBA" id="ARBA00023004"/>
    </source>
</evidence>
<dbReference type="PANTHER" id="PTHR43687">
    <property type="entry name" value="ADENYLYLSULFATE REDUCTASE, BETA SUBUNIT"/>
    <property type="match status" value="1"/>
</dbReference>
<evidence type="ECO:0000313" key="7">
    <source>
        <dbReference type="Proteomes" id="UP000282985"/>
    </source>
</evidence>
<organism evidence="6 7">
    <name type="scientific">Ancylomarina longa</name>
    <dbReference type="NCBI Taxonomy" id="2487017"/>
    <lineage>
        <taxon>Bacteria</taxon>
        <taxon>Pseudomonadati</taxon>
        <taxon>Bacteroidota</taxon>
        <taxon>Bacteroidia</taxon>
        <taxon>Marinilabiliales</taxon>
        <taxon>Marinifilaceae</taxon>
        <taxon>Ancylomarina</taxon>
    </lineage>
</organism>
<dbReference type="Proteomes" id="UP000282985">
    <property type="component" value="Unassembled WGS sequence"/>
</dbReference>
<accession>A0A434AFH5</accession>
<dbReference type="PROSITE" id="PS51379">
    <property type="entry name" value="4FE4S_FER_2"/>
    <property type="match status" value="1"/>
</dbReference>
<dbReference type="InterPro" id="IPR017896">
    <property type="entry name" value="4Fe4S_Fe-S-bd"/>
</dbReference>
<comment type="caution">
    <text evidence="6">The sequence shown here is derived from an EMBL/GenBank/DDBJ whole genome shotgun (WGS) entry which is preliminary data.</text>
</comment>
<keyword evidence="2" id="KW-0479">Metal-binding</keyword>
<keyword evidence="3" id="KW-0408">Iron</keyword>
<dbReference type="EMBL" id="RJJX01000028">
    <property type="protein sequence ID" value="RUT73120.1"/>
    <property type="molecule type" value="Genomic_DNA"/>
</dbReference>
<reference evidence="6 7" key="1">
    <citation type="submission" date="2018-11" db="EMBL/GenBank/DDBJ databases">
        <title>Parancylomarina longa gen. nov., sp. nov., isolated from sediments of southern Okinawa.</title>
        <authorList>
            <person name="Fu T."/>
        </authorList>
    </citation>
    <scope>NUCLEOTIDE SEQUENCE [LARGE SCALE GENOMIC DNA]</scope>
    <source>
        <strain evidence="6 7">T3-2 S1-C</strain>
    </source>
</reference>
<evidence type="ECO:0000256" key="4">
    <source>
        <dbReference type="ARBA" id="ARBA00023014"/>
    </source>
</evidence>
<dbReference type="RefSeq" id="WP_127344793.1">
    <property type="nucleotide sequence ID" value="NZ_RJJX01000028.1"/>
</dbReference>